<evidence type="ECO:0000256" key="1">
    <source>
        <dbReference type="ARBA" id="ARBA00022723"/>
    </source>
</evidence>
<dbReference type="AlphaFoldDB" id="A0A915JQJ2"/>
<evidence type="ECO:0000259" key="3">
    <source>
        <dbReference type="PROSITE" id="PS50081"/>
    </source>
</evidence>
<dbReference type="Proteomes" id="UP000887565">
    <property type="component" value="Unplaced"/>
</dbReference>
<dbReference type="Gene3D" id="3.30.60.20">
    <property type="match status" value="1"/>
</dbReference>
<dbReference type="InterPro" id="IPR002219">
    <property type="entry name" value="PKC_DAG/PE"/>
</dbReference>
<keyword evidence="2" id="KW-0862">Zinc</keyword>
<dbReference type="GO" id="GO:0005739">
    <property type="term" value="C:mitochondrion"/>
    <property type="evidence" value="ECO:0007669"/>
    <property type="project" value="GOC"/>
</dbReference>
<dbReference type="Pfam" id="PF00130">
    <property type="entry name" value="C1_1"/>
    <property type="match status" value="1"/>
</dbReference>
<reference evidence="5" key="1">
    <citation type="submission" date="2022-11" db="UniProtKB">
        <authorList>
            <consortium name="WormBaseParasite"/>
        </authorList>
    </citation>
    <scope>IDENTIFICATION</scope>
</reference>
<evidence type="ECO:0000256" key="2">
    <source>
        <dbReference type="ARBA" id="ARBA00022833"/>
    </source>
</evidence>
<accession>A0A915JQJ2</accession>
<dbReference type="InterPro" id="IPR046349">
    <property type="entry name" value="C1-like_sf"/>
</dbReference>
<evidence type="ECO:0000313" key="4">
    <source>
        <dbReference type="Proteomes" id="UP000887565"/>
    </source>
</evidence>
<dbReference type="PROSITE" id="PS00479">
    <property type="entry name" value="ZF_DAG_PE_1"/>
    <property type="match status" value="1"/>
</dbReference>
<proteinExistence type="predicted"/>
<organism evidence="4 5">
    <name type="scientific">Romanomermis culicivorax</name>
    <name type="common">Nematode worm</name>
    <dbReference type="NCBI Taxonomy" id="13658"/>
    <lineage>
        <taxon>Eukaryota</taxon>
        <taxon>Metazoa</taxon>
        <taxon>Ecdysozoa</taxon>
        <taxon>Nematoda</taxon>
        <taxon>Enoplea</taxon>
        <taxon>Dorylaimia</taxon>
        <taxon>Mermithida</taxon>
        <taxon>Mermithoidea</taxon>
        <taxon>Mermithidae</taxon>
        <taxon>Romanomermis</taxon>
    </lineage>
</organism>
<dbReference type="GO" id="GO:0051560">
    <property type="term" value="P:mitochondrial calcium ion homeostasis"/>
    <property type="evidence" value="ECO:0007669"/>
    <property type="project" value="InterPro"/>
</dbReference>
<feature type="domain" description="Phorbol-ester/DAG-type" evidence="3">
    <location>
        <begin position="6"/>
        <end position="56"/>
    </location>
</feature>
<protein>
    <submittedName>
        <fullName evidence="5">Phorbol-ester/DAG-type domain-containing protein</fullName>
    </submittedName>
</protein>
<dbReference type="PROSITE" id="PS50081">
    <property type="entry name" value="ZF_DAG_PE_2"/>
    <property type="match status" value="1"/>
</dbReference>
<dbReference type="InterPro" id="IPR039275">
    <property type="entry name" value="PDZD8"/>
</dbReference>
<dbReference type="WBParaSite" id="nRc.2.0.1.t28176-RA">
    <property type="protein sequence ID" value="nRc.2.0.1.t28176-RA"/>
    <property type="gene ID" value="nRc.2.0.1.g28176"/>
</dbReference>
<dbReference type="SMART" id="SM00109">
    <property type="entry name" value="C1"/>
    <property type="match status" value="1"/>
</dbReference>
<keyword evidence="1" id="KW-0479">Metal-binding</keyword>
<evidence type="ECO:0000313" key="5">
    <source>
        <dbReference type="WBParaSite" id="nRc.2.0.1.t28176-RA"/>
    </source>
</evidence>
<dbReference type="SUPFAM" id="SSF57889">
    <property type="entry name" value="Cysteine-rich domain"/>
    <property type="match status" value="1"/>
</dbReference>
<name>A0A915JQJ2_ROMCU</name>
<dbReference type="GO" id="GO:0046872">
    <property type="term" value="F:metal ion binding"/>
    <property type="evidence" value="ECO:0007669"/>
    <property type="project" value="UniProtKB-KW"/>
</dbReference>
<dbReference type="GO" id="GO:1990456">
    <property type="term" value="P:mitochondrion-endoplasmic reticulum membrane tethering"/>
    <property type="evidence" value="ECO:0007669"/>
    <property type="project" value="InterPro"/>
</dbReference>
<dbReference type="PANTHER" id="PTHR21519">
    <property type="entry name" value="PDZ DOMAIN-CONTAINING PROTEIN 8"/>
    <property type="match status" value="1"/>
</dbReference>
<sequence length="240" mass="26856">SSSNGSHHWINASFSRGTLCDVCQRKIWLKSALKCEICSMICHKKCVAKSSILRPCGQIFESSAQEDVDGSVNANDEGIEACESMDLLLSDIDVLTNYSDSSQSNQIGYGRRLRQGLSEKIAGLRRRKGKNPNSSEIMVTNPTTINQSLDSLAQKPSGLKGHEVANIFDFSIEENRARFNVKSENIDNTSMLYTKCGTYNEHMIYAAKDLGKDLFSNLMPDERKKKINEESLKWDLPLIH</sequence>
<dbReference type="GO" id="GO:0044233">
    <property type="term" value="C:mitochondria-associated endoplasmic reticulum membrane contact site"/>
    <property type="evidence" value="ECO:0007669"/>
    <property type="project" value="InterPro"/>
</dbReference>
<keyword evidence="4" id="KW-1185">Reference proteome</keyword>
<dbReference type="PANTHER" id="PTHR21519:SF1">
    <property type="entry name" value="PDZ DOMAIN-CONTAINING PROTEIN 8"/>
    <property type="match status" value="1"/>
</dbReference>